<feature type="domain" description="RING-type" evidence="6">
    <location>
        <begin position="284"/>
        <end position="319"/>
    </location>
</feature>
<evidence type="ECO:0000256" key="3">
    <source>
        <dbReference type="ARBA" id="ARBA00022833"/>
    </source>
</evidence>
<keyword evidence="1" id="KW-0479">Metal-binding</keyword>
<dbReference type="Gene3D" id="1.10.150.50">
    <property type="entry name" value="Transcription Factor, Ets-1"/>
    <property type="match status" value="1"/>
</dbReference>
<dbReference type="SMART" id="SM00454">
    <property type="entry name" value="SAM"/>
    <property type="match status" value="1"/>
</dbReference>
<dbReference type="CDD" id="cd16515">
    <property type="entry name" value="RING-HC_LRSAM1"/>
    <property type="match status" value="1"/>
</dbReference>
<evidence type="ECO:0000313" key="9">
    <source>
        <dbReference type="Proteomes" id="UP001266305"/>
    </source>
</evidence>
<feature type="region of interest" description="Disordered" evidence="5">
    <location>
        <begin position="110"/>
        <end position="129"/>
    </location>
</feature>
<dbReference type="Pfam" id="PF07647">
    <property type="entry name" value="SAM_2"/>
    <property type="match status" value="1"/>
</dbReference>
<gene>
    <name evidence="8" type="primary">LRSAM1</name>
    <name evidence="8" type="ORF">P7K49_001726</name>
</gene>
<dbReference type="InterPro" id="IPR001841">
    <property type="entry name" value="Znf_RING"/>
</dbReference>
<organism evidence="8 9">
    <name type="scientific">Saguinus oedipus</name>
    <name type="common">Cotton-top tamarin</name>
    <name type="synonym">Oedipomidas oedipus</name>
    <dbReference type="NCBI Taxonomy" id="9490"/>
    <lineage>
        <taxon>Eukaryota</taxon>
        <taxon>Metazoa</taxon>
        <taxon>Chordata</taxon>
        <taxon>Craniata</taxon>
        <taxon>Vertebrata</taxon>
        <taxon>Euteleostomi</taxon>
        <taxon>Mammalia</taxon>
        <taxon>Eutheria</taxon>
        <taxon>Euarchontoglires</taxon>
        <taxon>Primates</taxon>
        <taxon>Haplorrhini</taxon>
        <taxon>Platyrrhini</taxon>
        <taxon>Cebidae</taxon>
        <taxon>Callitrichinae</taxon>
        <taxon>Saguinus</taxon>
    </lineage>
</organism>
<keyword evidence="2 4" id="KW-0863">Zinc-finger</keyword>
<dbReference type="Pfam" id="PF13920">
    <property type="entry name" value="zf-C3HC4_3"/>
    <property type="match status" value="1"/>
</dbReference>
<dbReference type="SUPFAM" id="SSF47769">
    <property type="entry name" value="SAM/Pointed domain"/>
    <property type="match status" value="1"/>
</dbReference>
<dbReference type="Proteomes" id="UP001266305">
    <property type="component" value="Unassembled WGS sequence"/>
</dbReference>
<dbReference type="InterPro" id="IPR013083">
    <property type="entry name" value="Znf_RING/FYVE/PHD"/>
</dbReference>
<evidence type="ECO:0000256" key="1">
    <source>
        <dbReference type="ARBA" id="ARBA00022723"/>
    </source>
</evidence>
<dbReference type="EMBL" id="JASSZA010000001">
    <property type="protein sequence ID" value="KAK2120340.1"/>
    <property type="molecule type" value="Genomic_DNA"/>
</dbReference>
<dbReference type="InterPro" id="IPR013761">
    <property type="entry name" value="SAM/pointed_sf"/>
</dbReference>
<evidence type="ECO:0000313" key="8">
    <source>
        <dbReference type="EMBL" id="KAK2120340.1"/>
    </source>
</evidence>
<evidence type="ECO:0000256" key="4">
    <source>
        <dbReference type="PROSITE-ProRule" id="PRU00175"/>
    </source>
</evidence>
<dbReference type="SUPFAM" id="SSF57850">
    <property type="entry name" value="RING/U-box"/>
    <property type="match status" value="1"/>
</dbReference>
<dbReference type="PROSITE" id="PS50089">
    <property type="entry name" value="ZF_RING_2"/>
    <property type="match status" value="1"/>
</dbReference>
<sequence length="332" mass="36597">MSGGEGPATSVSLSPAVLLTQTRGWQGLAADVLDWTPGSRVWLGTTLLRNLGRTPEVPPAHGGLGCGLVLQEMVSEQRWALSNLLQQLLKEKQQREEELREILALGVTTKGGSTAPAEHSQSTPGCQKRGAAAQASDRTEQWMELEAKSETRQENYWLIQYQRLLNQKPLSLKLQEEGMESQLVALLEELSAEHYLPIFAHHRLSLALLSQMSPRDLAKLGVSEAGLQHEILRKVQELLDAARIQPELKPPAGEVLTPTAPQEPPESVRPSAPPTELEVQASECVVCLEREAQMIFLNCGHVCCCQQCCQPLRTCPLCRQDIVQGLRIYHSS</sequence>
<dbReference type="InterPro" id="IPR001660">
    <property type="entry name" value="SAM"/>
</dbReference>
<keyword evidence="9" id="KW-1185">Reference proteome</keyword>
<feature type="domain" description="SAM" evidence="7">
    <location>
        <begin position="187"/>
        <end position="241"/>
    </location>
</feature>
<reference evidence="8 9" key="1">
    <citation type="submission" date="2023-05" db="EMBL/GenBank/DDBJ databases">
        <title>B98-5 Cell Line De Novo Hybrid Assembly: An Optical Mapping Approach.</title>
        <authorList>
            <person name="Kananen K."/>
            <person name="Auerbach J.A."/>
            <person name="Kautto E."/>
            <person name="Blachly J.S."/>
        </authorList>
    </citation>
    <scope>NUCLEOTIDE SEQUENCE [LARGE SCALE GENOMIC DNA]</scope>
    <source>
        <strain evidence="8">B95-8</strain>
        <tissue evidence="8">Cell line</tissue>
    </source>
</reference>
<name>A0ABQ9WFS3_SAGOE</name>
<protein>
    <submittedName>
        <fullName evidence="8">E3 ubiquitin-protein ligase lrsam1</fullName>
    </submittedName>
</protein>
<feature type="region of interest" description="Disordered" evidence="5">
    <location>
        <begin position="250"/>
        <end position="274"/>
    </location>
</feature>
<proteinExistence type="predicted"/>
<dbReference type="PROSITE" id="PS50105">
    <property type="entry name" value="SAM_DOMAIN"/>
    <property type="match status" value="1"/>
</dbReference>
<dbReference type="PANTHER" id="PTHR22696">
    <property type="entry name" value="E3 UBIQUITIN-PROTEIN LIGASE RNF26"/>
    <property type="match status" value="1"/>
</dbReference>
<evidence type="ECO:0000256" key="2">
    <source>
        <dbReference type="ARBA" id="ARBA00022771"/>
    </source>
</evidence>
<comment type="caution">
    <text evidence="8">The sequence shown here is derived from an EMBL/GenBank/DDBJ whole genome shotgun (WGS) entry which is preliminary data.</text>
</comment>
<accession>A0ABQ9WFS3</accession>
<dbReference type="Gene3D" id="3.30.40.10">
    <property type="entry name" value="Zinc/RING finger domain, C3HC4 (zinc finger)"/>
    <property type="match status" value="1"/>
</dbReference>
<evidence type="ECO:0000259" key="6">
    <source>
        <dbReference type="PROSITE" id="PS50089"/>
    </source>
</evidence>
<evidence type="ECO:0000256" key="5">
    <source>
        <dbReference type="SAM" id="MobiDB-lite"/>
    </source>
</evidence>
<evidence type="ECO:0000259" key="7">
    <source>
        <dbReference type="PROSITE" id="PS50105"/>
    </source>
</evidence>
<dbReference type="PANTHER" id="PTHR22696:SF1">
    <property type="entry name" value="E3 UBIQUITIN-PROTEIN LIGASE RNF26"/>
    <property type="match status" value="1"/>
</dbReference>
<dbReference type="CDD" id="cd09523">
    <property type="entry name" value="SAM_TAL"/>
    <property type="match status" value="1"/>
</dbReference>
<keyword evidence="3" id="KW-0862">Zinc</keyword>